<protein>
    <submittedName>
        <fullName evidence="2">Uncharacterized protein</fullName>
    </submittedName>
</protein>
<accession>A0A9P4Y9P8</accession>
<comment type="caution">
    <text evidence="2">The sequence shown here is derived from an EMBL/GenBank/DDBJ whole genome shotgun (WGS) entry which is preliminary data.</text>
</comment>
<evidence type="ECO:0000313" key="3">
    <source>
        <dbReference type="Proteomes" id="UP000803844"/>
    </source>
</evidence>
<dbReference type="Proteomes" id="UP000803844">
    <property type="component" value="Unassembled WGS sequence"/>
</dbReference>
<feature type="compositionally biased region" description="Polar residues" evidence="1">
    <location>
        <begin position="85"/>
        <end position="94"/>
    </location>
</feature>
<feature type="region of interest" description="Disordered" evidence="1">
    <location>
        <begin position="75"/>
        <end position="94"/>
    </location>
</feature>
<dbReference type="RefSeq" id="XP_040780312.1">
    <property type="nucleotide sequence ID" value="XM_040925906.1"/>
</dbReference>
<feature type="region of interest" description="Disordered" evidence="1">
    <location>
        <begin position="1"/>
        <end position="49"/>
    </location>
</feature>
<proteinExistence type="predicted"/>
<dbReference type="EMBL" id="MU032345">
    <property type="protein sequence ID" value="KAF3769351.1"/>
    <property type="molecule type" value="Genomic_DNA"/>
</dbReference>
<evidence type="ECO:0000313" key="2">
    <source>
        <dbReference type="EMBL" id="KAF3769351.1"/>
    </source>
</evidence>
<dbReference type="AlphaFoldDB" id="A0A9P4Y9P8"/>
<name>A0A9P4Y9P8_CRYP1</name>
<evidence type="ECO:0000256" key="1">
    <source>
        <dbReference type="SAM" id="MobiDB-lite"/>
    </source>
</evidence>
<gene>
    <name evidence="2" type="ORF">M406DRAFT_75832</name>
</gene>
<sequence>MSQSEKMGCVHSKDPAQDGPGNSIGAVSTLRGAQASGQQAEPVQHQVDPSLGAEFTATRGLVMKGMTVTDALFTVGSPMPRTQEAPRSTRSMTAMDSQVNNGASAAVGQFDYDGMARWAQVRGEARAKEHEALVKLLGGQPYQVHVSF</sequence>
<dbReference type="GeneID" id="63843035"/>
<reference evidence="2" key="1">
    <citation type="journal article" date="2020" name="Phytopathology">
        <title>Genome sequence of the chestnut blight fungus Cryphonectria parasitica EP155: A fundamental resource for an archetypical invasive plant pathogen.</title>
        <authorList>
            <person name="Crouch J.A."/>
            <person name="Dawe A."/>
            <person name="Aerts A."/>
            <person name="Barry K."/>
            <person name="Churchill A.C.L."/>
            <person name="Grimwood J."/>
            <person name="Hillman B."/>
            <person name="Milgroom M.G."/>
            <person name="Pangilinan J."/>
            <person name="Smith M."/>
            <person name="Salamov A."/>
            <person name="Schmutz J."/>
            <person name="Yadav J."/>
            <person name="Grigoriev I.V."/>
            <person name="Nuss D."/>
        </authorList>
    </citation>
    <scope>NUCLEOTIDE SEQUENCE</scope>
    <source>
        <strain evidence="2">EP155</strain>
    </source>
</reference>
<organism evidence="2 3">
    <name type="scientific">Cryphonectria parasitica (strain ATCC 38755 / EP155)</name>
    <dbReference type="NCBI Taxonomy" id="660469"/>
    <lineage>
        <taxon>Eukaryota</taxon>
        <taxon>Fungi</taxon>
        <taxon>Dikarya</taxon>
        <taxon>Ascomycota</taxon>
        <taxon>Pezizomycotina</taxon>
        <taxon>Sordariomycetes</taxon>
        <taxon>Sordariomycetidae</taxon>
        <taxon>Diaporthales</taxon>
        <taxon>Cryphonectriaceae</taxon>
        <taxon>Cryphonectria-Endothia species complex</taxon>
        <taxon>Cryphonectria</taxon>
    </lineage>
</organism>
<keyword evidence="3" id="KW-1185">Reference proteome</keyword>